<accession>A0A4Y9F3Z3</accession>
<dbReference type="Proteomes" id="UP000297951">
    <property type="component" value="Unassembled WGS sequence"/>
</dbReference>
<keyword evidence="5" id="KW-0378">Hydrolase</keyword>
<evidence type="ECO:0000256" key="4">
    <source>
        <dbReference type="ARBA" id="ARBA00022759"/>
    </source>
</evidence>
<dbReference type="InterPro" id="IPR012933">
    <property type="entry name" value="HicA_mRNA_interferase"/>
</dbReference>
<keyword evidence="7" id="KW-0346">Stress response</keyword>
<keyword evidence="3" id="KW-0540">Nuclease</keyword>
<evidence type="ECO:0000256" key="5">
    <source>
        <dbReference type="ARBA" id="ARBA00022801"/>
    </source>
</evidence>
<evidence type="ECO:0000256" key="3">
    <source>
        <dbReference type="ARBA" id="ARBA00022722"/>
    </source>
</evidence>
<keyword evidence="4" id="KW-0255">Endonuclease</keyword>
<organism evidence="8 9">
    <name type="scientific">Rothia nasimurium</name>
    <dbReference type="NCBI Taxonomy" id="85336"/>
    <lineage>
        <taxon>Bacteria</taxon>
        <taxon>Bacillati</taxon>
        <taxon>Actinomycetota</taxon>
        <taxon>Actinomycetes</taxon>
        <taxon>Micrococcales</taxon>
        <taxon>Micrococcaceae</taxon>
        <taxon>Rothia</taxon>
    </lineage>
</organism>
<dbReference type="EMBL" id="SPQC01000015">
    <property type="protein sequence ID" value="TFU22617.1"/>
    <property type="molecule type" value="Genomic_DNA"/>
</dbReference>
<keyword evidence="2" id="KW-1277">Toxin-antitoxin system</keyword>
<evidence type="ECO:0000256" key="1">
    <source>
        <dbReference type="ARBA" id="ARBA00006620"/>
    </source>
</evidence>
<evidence type="ECO:0000256" key="6">
    <source>
        <dbReference type="ARBA" id="ARBA00022884"/>
    </source>
</evidence>
<dbReference type="RefSeq" id="WP_135012196.1">
    <property type="nucleotide sequence ID" value="NZ_CAKMSP010000002.1"/>
</dbReference>
<gene>
    <name evidence="8" type="ORF">E4U03_05340</name>
</gene>
<proteinExistence type="inferred from homology"/>
<comment type="caution">
    <text evidence="8">The sequence shown here is derived from an EMBL/GenBank/DDBJ whole genome shotgun (WGS) entry which is preliminary data.</text>
</comment>
<name>A0A4Y9F3Z3_9MICC</name>
<reference evidence="8 9" key="1">
    <citation type="submission" date="2019-03" db="EMBL/GenBank/DDBJ databases">
        <title>Diversity of the mouse oral microbiome.</title>
        <authorList>
            <person name="Joseph S."/>
            <person name="Aduse-Opoku J."/>
            <person name="Curtis M."/>
            <person name="Wade W."/>
            <person name="Hashim A."/>
        </authorList>
    </citation>
    <scope>NUCLEOTIDE SEQUENCE [LARGE SCALE GENOMIC DNA]</scope>
    <source>
        <strain evidence="9">irhom_31</strain>
    </source>
</reference>
<dbReference type="SUPFAM" id="SSF54786">
    <property type="entry name" value="YcfA/nrd intein domain"/>
    <property type="match status" value="1"/>
</dbReference>
<evidence type="ECO:0000313" key="9">
    <source>
        <dbReference type="Proteomes" id="UP000297951"/>
    </source>
</evidence>
<dbReference type="OrthoDB" id="4425504at2"/>
<keyword evidence="6" id="KW-0694">RNA-binding</keyword>
<comment type="similarity">
    <text evidence="1">Belongs to the HicA mRNA interferase family.</text>
</comment>
<dbReference type="InterPro" id="IPR038570">
    <property type="entry name" value="HicA_sf"/>
</dbReference>
<dbReference type="AlphaFoldDB" id="A0A4Y9F3Z3"/>
<dbReference type="Gene3D" id="3.30.920.30">
    <property type="entry name" value="Hypothetical protein"/>
    <property type="match status" value="1"/>
</dbReference>
<evidence type="ECO:0000256" key="2">
    <source>
        <dbReference type="ARBA" id="ARBA00022649"/>
    </source>
</evidence>
<protein>
    <submittedName>
        <fullName evidence="8">Type II toxin-antitoxin system HicA family toxin</fullName>
    </submittedName>
</protein>
<sequence length="68" mass="7669">MVKPMKYRDLVALLVAAGFTRSEGKGDHEKWSYPGISRPVIITQTREISPAVTRNALKAIKEKEQNEN</sequence>
<evidence type="ECO:0000313" key="8">
    <source>
        <dbReference type="EMBL" id="TFU22617.1"/>
    </source>
</evidence>
<dbReference type="Pfam" id="PF07927">
    <property type="entry name" value="HicA_toxin"/>
    <property type="match status" value="1"/>
</dbReference>
<dbReference type="GO" id="GO:0003729">
    <property type="term" value="F:mRNA binding"/>
    <property type="evidence" value="ECO:0007669"/>
    <property type="project" value="InterPro"/>
</dbReference>
<dbReference type="GO" id="GO:0004519">
    <property type="term" value="F:endonuclease activity"/>
    <property type="evidence" value="ECO:0007669"/>
    <property type="project" value="UniProtKB-KW"/>
</dbReference>
<dbReference type="GO" id="GO:0016787">
    <property type="term" value="F:hydrolase activity"/>
    <property type="evidence" value="ECO:0007669"/>
    <property type="project" value="UniProtKB-KW"/>
</dbReference>
<evidence type="ECO:0000256" key="7">
    <source>
        <dbReference type="ARBA" id="ARBA00023016"/>
    </source>
</evidence>